<dbReference type="Gene3D" id="3.30.70.1060">
    <property type="entry name" value="Dimeric alpha+beta barrel"/>
    <property type="match status" value="1"/>
</dbReference>
<dbReference type="InterPro" id="IPR005545">
    <property type="entry name" value="YCII"/>
</dbReference>
<evidence type="ECO:0000259" key="2">
    <source>
        <dbReference type="Pfam" id="PF03795"/>
    </source>
</evidence>
<dbReference type="PANTHER" id="PTHR35174">
    <property type="entry name" value="BLL7171 PROTEIN-RELATED"/>
    <property type="match status" value="1"/>
</dbReference>
<organism evidence="3 4">
    <name type="scientific">Svornostia abyssi</name>
    <dbReference type="NCBI Taxonomy" id="2898438"/>
    <lineage>
        <taxon>Bacteria</taxon>
        <taxon>Bacillati</taxon>
        <taxon>Actinomycetota</taxon>
        <taxon>Thermoleophilia</taxon>
        <taxon>Solirubrobacterales</taxon>
        <taxon>Baekduiaceae</taxon>
        <taxon>Svornostia</taxon>
    </lineage>
</organism>
<dbReference type="Pfam" id="PF03795">
    <property type="entry name" value="YCII"/>
    <property type="match status" value="1"/>
</dbReference>
<proteinExistence type="inferred from homology"/>
<dbReference type="SUPFAM" id="SSF54909">
    <property type="entry name" value="Dimeric alpha+beta barrel"/>
    <property type="match status" value="1"/>
</dbReference>
<gene>
    <name evidence="3" type="ORF">LRS13_01165</name>
</gene>
<keyword evidence="4" id="KW-1185">Reference proteome</keyword>
<dbReference type="RefSeq" id="WP_353864659.1">
    <property type="nucleotide sequence ID" value="NZ_CP088295.1"/>
</dbReference>
<accession>A0ABY5PHN4</accession>
<dbReference type="InterPro" id="IPR011008">
    <property type="entry name" value="Dimeric_a/b-barrel"/>
</dbReference>
<evidence type="ECO:0000313" key="3">
    <source>
        <dbReference type="EMBL" id="UUY04168.1"/>
    </source>
</evidence>
<dbReference type="PANTHER" id="PTHR35174:SF3">
    <property type="entry name" value="BLL7171 PROTEIN"/>
    <property type="match status" value="1"/>
</dbReference>
<dbReference type="Proteomes" id="UP001058860">
    <property type="component" value="Chromosome"/>
</dbReference>
<sequence length="119" mass="12699">MQYMLLLYDDPSAAPAPDSPEAAADFERWMTVTQEMQDAGVMVGGEALLGAETATTVRVREGDTLLSDGPFAETKEHLGGYYVLDVPDLDTACAWAAKLPNAPTGSIEVRPVMEIPAPT</sequence>
<evidence type="ECO:0000313" key="4">
    <source>
        <dbReference type="Proteomes" id="UP001058860"/>
    </source>
</evidence>
<evidence type="ECO:0000256" key="1">
    <source>
        <dbReference type="ARBA" id="ARBA00007689"/>
    </source>
</evidence>
<dbReference type="EMBL" id="CP088295">
    <property type="protein sequence ID" value="UUY04168.1"/>
    <property type="molecule type" value="Genomic_DNA"/>
</dbReference>
<protein>
    <submittedName>
        <fullName evidence="3">YciI family protein</fullName>
    </submittedName>
</protein>
<name>A0ABY5PHN4_9ACTN</name>
<comment type="similarity">
    <text evidence="1">Belongs to the YciI family.</text>
</comment>
<reference evidence="4" key="1">
    <citation type="submission" date="2021-11" db="EMBL/GenBank/DDBJ databases">
        <title>Cultivation dependent microbiological survey of springs from the worlds oldest radium mine currently devoted to the extraction of radon-saturated water.</title>
        <authorList>
            <person name="Kapinusova G."/>
            <person name="Smrhova T."/>
            <person name="Strejcek M."/>
            <person name="Suman J."/>
            <person name="Jani K."/>
            <person name="Pajer P."/>
            <person name="Uhlik O."/>
        </authorList>
    </citation>
    <scope>NUCLEOTIDE SEQUENCE [LARGE SCALE GENOMIC DNA]</scope>
    <source>
        <strain evidence="4">J379</strain>
    </source>
</reference>
<feature type="domain" description="YCII-related" evidence="2">
    <location>
        <begin position="1"/>
        <end position="115"/>
    </location>
</feature>